<dbReference type="RefSeq" id="WP_283421074.1">
    <property type="nucleotide sequence ID" value="NZ_FXTZ01000002.1"/>
</dbReference>
<dbReference type="Proteomes" id="UP001157960">
    <property type="component" value="Unassembled WGS sequence"/>
</dbReference>
<dbReference type="EMBL" id="FXTZ01000002">
    <property type="protein sequence ID" value="SMP08857.1"/>
    <property type="molecule type" value="Genomic_DNA"/>
</dbReference>
<comment type="caution">
    <text evidence="1">The sequence shown here is derived from an EMBL/GenBank/DDBJ whole genome shotgun (WGS) entry which is preliminary data.</text>
</comment>
<evidence type="ECO:0000313" key="1">
    <source>
        <dbReference type="EMBL" id="SMP08857.1"/>
    </source>
</evidence>
<evidence type="ECO:0008006" key="3">
    <source>
        <dbReference type="Google" id="ProtNLM"/>
    </source>
</evidence>
<keyword evidence="2" id="KW-1185">Reference proteome</keyword>
<evidence type="ECO:0000313" key="2">
    <source>
        <dbReference type="Proteomes" id="UP001157960"/>
    </source>
</evidence>
<name>A0ABY1NG68_9FLAO</name>
<protein>
    <recommendedName>
        <fullName evidence="3">Transcriptional regulator</fullName>
    </recommendedName>
</protein>
<sequence>MIDRILQIIEYKGITKNKFYKETGLSNGFLDKVKDIGASKLEYILNTYPEINSHWLVTGKGEMLNSISIVKENTVKKKITDSYSLKVTDLGLLLTDNMKFLSFLVSILIENKYQLTKKEKSDIEFYRDLEKEFENIRSGKDVLNAEDFEKIQLLIRSNLFSFINDMIDKASQVLKLKNTFYFDNENM</sequence>
<organism evidence="1 2">
    <name type="scientific">Chryseobacterium profundimaris</name>
    <dbReference type="NCBI Taxonomy" id="1387275"/>
    <lineage>
        <taxon>Bacteria</taxon>
        <taxon>Pseudomonadati</taxon>
        <taxon>Bacteroidota</taxon>
        <taxon>Flavobacteriia</taxon>
        <taxon>Flavobacteriales</taxon>
        <taxon>Weeksellaceae</taxon>
        <taxon>Chryseobacterium group</taxon>
        <taxon>Chryseobacterium</taxon>
    </lineage>
</organism>
<accession>A0ABY1NG68</accession>
<proteinExistence type="predicted"/>
<gene>
    <name evidence="1" type="ORF">SAMN06264346_1024</name>
</gene>
<reference evidence="1 2" key="1">
    <citation type="submission" date="2017-05" db="EMBL/GenBank/DDBJ databases">
        <authorList>
            <person name="Varghese N."/>
            <person name="Submissions S."/>
        </authorList>
    </citation>
    <scope>NUCLEOTIDE SEQUENCE [LARGE SCALE GENOMIC DNA]</scope>
    <source>
        <strain evidence="1 2">DSM 28214</strain>
    </source>
</reference>